<dbReference type="AlphaFoldDB" id="Q97JY4"/>
<dbReference type="HOGENOM" id="CLU_2750516_0_0_9"/>
<name>Q97JY4_CLOAB</name>
<gene>
    <name evidence="1" type="ordered locus">CA_C1138</name>
</gene>
<accession>Q97JY4</accession>
<dbReference type="KEGG" id="cac:CA_C1138"/>
<keyword evidence="2" id="KW-1185">Reference proteome</keyword>
<organism evidence="1 2">
    <name type="scientific">Clostridium acetobutylicum (strain ATCC 824 / DSM 792 / JCM 1419 / IAM 19013 / LMG 5710 / NBRC 13948 / NRRL B-527 / VKM B-1787 / 2291 / W)</name>
    <dbReference type="NCBI Taxonomy" id="272562"/>
    <lineage>
        <taxon>Bacteria</taxon>
        <taxon>Bacillati</taxon>
        <taxon>Bacillota</taxon>
        <taxon>Clostridia</taxon>
        <taxon>Eubacteriales</taxon>
        <taxon>Clostridiaceae</taxon>
        <taxon>Clostridium</taxon>
    </lineage>
</organism>
<dbReference type="STRING" id="272562.CA_C1138"/>
<evidence type="ECO:0000313" key="2">
    <source>
        <dbReference type="Proteomes" id="UP000000814"/>
    </source>
</evidence>
<reference evidence="1 2" key="1">
    <citation type="journal article" date="2001" name="J. Bacteriol.">
        <title>Genome sequence and comparative analysis of the solvent-producing bacterium Clostridium acetobutylicum.</title>
        <authorList>
            <person name="Nolling J."/>
            <person name="Breton G."/>
            <person name="Omelchenko M.V."/>
            <person name="Makarova K.S."/>
            <person name="Zeng Q."/>
            <person name="Gibson R."/>
            <person name="Lee H.M."/>
            <person name="Dubois J."/>
            <person name="Qiu D."/>
            <person name="Hitti J."/>
            <person name="Wolf Y.I."/>
            <person name="Tatusov R.L."/>
            <person name="Sabathe F."/>
            <person name="Doucette-Stamm L."/>
            <person name="Soucaille P."/>
            <person name="Daly M.J."/>
            <person name="Bennett G.N."/>
            <person name="Koonin E.V."/>
            <person name="Smith D.R."/>
        </authorList>
    </citation>
    <scope>NUCLEOTIDE SEQUENCE [LARGE SCALE GENOMIC DNA]</scope>
    <source>
        <strain evidence="2">ATCC 824 / DSM 792 / JCM 1419 / LMG 5710 / VKM B-1787</strain>
    </source>
</reference>
<proteinExistence type="predicted"/>
<protein>
    <submittedName>
        <fullName evidence="1">Uncharacterized protein</fullName>
    </submittedName>
</protein>
<dbReference type="PIR" id="D97040">
    <property type="entry name" value="D97040"/>
</dbReference>
<dbReference type="Proteomes" id="UP000000814">
    <property type="component" value="Chromosome"/>
</dbReference>
<dbReference type="EMBL" id="AE001437">
    <property type="protein sequence ID" value="AAK79111.1"/>
    <property type="molecule type" value="Genomic_DNA"/>
</dbReference>
<evidence type="ECO:0000313" key="1">
    <source>
        <dbReference type="EMBL" id="AAK79111.1"/>
    </source>
</evidence>
<sequence>MLKSGIMVEIKIILYLRVIWNRSFKRGFGQPTGHCRPRNVRVTILNFNSIKVSFVLKGERLKNLNFIKIQ</sequence>